<keyword evidence="3" id="KW-1185">Reference proteome</keyword>
<comment type="caution">
    <text evidence="2">The sequence shown here is derived from an EMBL/GenBank/DDBJ whole genome shotgun (WGS) entry which is preliminary data.</text>
</comment>
<protein>
    <recommendedName>
        <fullName evidence="4">DUF4350 domain-containing protein</fullName>
    </recommendedName>
</protein>
<keyword evidence="1" id="KW-0812">Transmembrane</keyword>
<keyword evidence="1" id="KW-0472">Membrane</keyword>
<gene>
    <name evidence="2" type="ORF">RM51_01305</name>
</gene>
<dbReference type="Proteomes" id="UP000031167">
    <property type="component" value="Unassembled WGS sequence"/>
</dbReference>
<evidence type="ECO:0000313" key="3">
    <source>
        <dbReference type="Proteomes" id="UP000031167"/>
    </source>
</evidence>
<dbReference type="AlphaFoldDB" id="A0A0B4D8M7"/>
<evidence type="ECO:0000313" key="2">
    <source>
        <dbReference type="EMBL" id="KIC65117.1"/>
    </source>
</evidence>
<evidence type="ECO:0008006" key="4">
    <source>
        <dbReference type="Google" id="ProtNLM"/>
    </source>
</evidence>
<name>A0A0B4D8M7_9FLAO</name>
<reference evidence="2 3" key="1">
    <citation type="submission" date="2014-12" db="EMBL/GenBank/DDBJ databases">
        <title>Genome sequencing of Chryseobacterium taiwanense TPW19.</title>
        <authorList>
            <person name="Tan P.W."/>
            <person name="Chan K.-G."/>
        </authorList>
    </citation>
    <scope>NUCLEOTIDE SEQUENCE [LARGE SCALE GENOMIC DNA]</scope>
    <source>
        <strain evidence="2 3">TPW19</strain>
    </source>
</reference>
<feature type="transmembrane region" description="Helical" evidence="1">
    <location>
        <begin position="6"/>
        <end position="24"/>
    </location>
</feature>
<organism evidence="2 3">
    <name type="scientific">Chryseobacterium taiwanense</name>
    <dbReference type="NCBI Taxonomy" id="363331"/>
    <lineage>
        <taxon>Bacteria</taxon>
        <taxon>Pseudomonadati</taxon>
        <taxon>Bacteroidota</taxon>
        <taxon>Flavobacteriia</taxon>
        <taxon>Flavobacteriales</taxon>
        <taxon>Weeksellaceae</taxon>
        <taxon>Chryseobacterium group</taxon>
        <taxon>Chryseobacterium</taxon>
    </lineage>
</organism>
<accession>A0A0B4D8M7</accession>
<proteinExistence type="predicted"/>
<dbReference type="STRING" id="363331.RM51_01305"/>
<dbReference type="RefSeq" id="WP_039364218.1">
    <property type="nucleotide sequence ID" value="NZ_JWTA01000001.1"/>
</dbReference>
<dbReference type="OrthoDB" id="1111222at2"/>
<evidence type="ECO:0000256" key="1">
    <source>
        <dbReference type="SAM" id="Phobius"/>
    </source>
</evidence>
<dbReference type="EMBL" id="JWTA01000001">
    <property type="protein sequence ID" value="KIC65117.1"/>
    <property type="molecule type" value="Genomic_DNA"/>
</dbReference>
<sequence length="387" mass="45301">MNKTFKIYALVFIIIMVILALLEVNKKEVTDWRKNFDVDEKSPFGLFVFNHESKDLFKGKLKKVDVSAYEYYNQNKNKPAHNILVIESEIDMESWKKIMDQVSKGSDAMIIVSHLPKPVSDSIGYYNSQISFEEENYIKLTDKKYQGDFIHLDKFPSGRGFSYIKPEIEVLGKTVEKNNTDQANFIKAKFGKGTFYVHCEPLFLTNYYLLKKGNVKYFQDVFSYLQDRDTLWFVESNTKESRFFMRFILSKPALKYAWWIFLGGLVLFIFFNAKRKQRIVPIVEPLKNTSAEFVKSIGNLYLQEGDFHDMMAKKAQYFLNKVRLDLLIDTQNLDEDFAKKLHLKTGKPVEMINEAITLIKKGQDPYANVMKEDLARMNKLLDEIIKI</sequence>
<feature type="transmembrane region" description="Helical" evidence="1">
    <location>
        <begin position="253"/>
        <end position="271"/>
    </location>
</feature>
<keyword evidence="1" id="KW-1133">Transmembrane helix</keyword>